<evidence type="ECO:0000313" key="2">
    <source>
        <dbReference type="EMBL" id="EFN90077.1"/>
    </source>
</evidence>
<name>E2B2K0_HARSA</name>
<keyword evidence="3" id="KW-1185">Reference proteome</keyword>
<dbReference type="OrthoDB" id="418142at2759"/>
<sequence length="120" mass="13538">MCRYEAVELICREVKAVYKDSEIDWLLVYDAGCTIDDTALPEHVTEPNDLDRLIGGTFKLFLAALPTAPTIVTVARSSEDEYCPPESVEQIQCAVLDELHLRLGSEVDVQFAYQQDEEQQ</sequence>
<dbReference type="InParanoid" id="E2B2K0"/>
<gene>
    <name evidence="2" type="ORF">EAI_02743</name>
</gene>
<dbReference type="Proteomes" id="UP000008237">
    <property type="component" value="Unassembled WGS sequence"/>
</dbReference>
<dbReference type="InterPro" id="IPR024131">
    <property type="entry name" value="UPF0489"/>
</dbReference>
<accession>E2B2K0</accession>
<dbReference type="EMBL" id="GL445147">
    <property type="protein sequence ID" value="EFN90077.1"/>
    <property type="molecule type" value="Genomic_DNA"/>
</dbReference>
<dbReference type="PANTHER" id="PTHR13225">
    <property type="entry name" value="MISEXPRESSION SUPPRESSOR OF RAS 6"/>
    <property type="match status" value="1"/>
</dbReference>
<dbReference type="AlphaFoldDB" id="E2B2K0"/>
<comment type="similarity">
    <text evidence="1">Belongs to the UPF0489 family.</text>
</comment>
<dbReference type="PANTHER" id="PTHR13225:SF3">
    <property type="entry name" value="UPF0489 PROTEIN C5ORF22"/>
    <property type="match status" value="1"/>
</dbReference>
<evidence type="ECO:0000313" key="3">
    <source>
        <dbReference type="Proteomes" id="UP000008237"/>
    </source>
</evidence>
<proteinExistence type="inferred from homology"/>
<protein>
    <submittedName>
        <fullName evidence="2">UPF0489 protein C5orf22-like protein</fullName>
    </submittedName>
</protein>
<evidence type="ECO:0000256" key="1">
    <source>
        <dbReference type="ARBA" id="ARBA00007099"/>
    </source>
</evidence>
<dbReference type="OMA" id="CRYEAVE"/>
<reference evidence="2 3" key="1">
    <citation type="journal article" date="2010" name="Science">
        <title>Genomic comparison of the ants Camponotus floridanus and Harpegnathos saltator.</title>
        <authorList>
            <person name="Bonasio R."/>
            <person name="Zhang G."/>
            <person name="Ye C."/>
            <person name="Mutti N.S."/>
            <person name="Fang X."/>
            <person name="Qin N."/>
            <person name="Donahue G."/>
            <person name="Yang P."/>
            <person name="Li Q."/>
            <person name="Li C."/>
            <person name="Zhang P."/>
            <person name="Huang Z."/>
            <person name="Berger S.L."/>
            <person name="Reinberg D."/>
            <person name="Wang J."/>
            <person name="Liebig J."/>
        </authorList>
    </citation>
    <scope>NUCLEOTIDE SEQUENCE [LARGE SCALE GENOMIC DNA]</scope>
    <source>
        <strain evidence="2 3">R22 G/1</strain>
    </source>
</reference>
<organism evidence="3">
    <name type="scientific">Harpegnathos saltator</name>
    <name type="common">Jerdon's jumping ant</name>
    <dbReference type="NCBI Taxonomy" id="610380"/>
    <lineage>
        <taxon>Eukaryota</taxon>
        <taxon>Metazoa</taxon>
        <taxon>Ecdysozoa</taxon>
        <taxon>Arthropoda</taxon>
        <taxon>Hexapoda</taxon>
        <taxon>Insecta</taxon>
        <taxon>Pterygota</taxon>
        <taxon>Neoptera</taxon>
        <taxon>Endopterygota</taxon>
        <taxon>Hymenoptera</taxon>
        <taxon>Apocrita</taxon>
        <taxon>Aculeata</taxon>
        <taxon>Formicoidea</taxon>
        <taxon>Formicidae</taxon>
        <taxon>Ponerinae</taxon>
        <taxon>Ponerini</taxon>
        <taxon>Harpegnathos</taxon>
    </lineage>
</organism>